<protein>
    <submittedName>
        <fullName evidence="2">Uncharacterized protein</fullName>
    </submittedName>
</protein>
<comment type="caution">
    <text evidence="2">The sequence shown here is derived from an EMBL/GenBank/DDBJ whole genome shotgun (WGS) entry which is preliminary data.</text>
</comment>
<gene>
    <name evidence="2" type="ORF">C2845_PM07G19660</name>
</gene>
<keyword evidence="1" id="KW-0472">Membrane</keyword>
<organism evidence="2 3">
    <name type="scientific">Panicum miliaceum</name>
    <name type="common">Proso millet</name>
    <name type="synonym">Broomcorn millet</name>
    <dbReference type="NCBI Taxonomy" id="4540"/>
    <lineage>
        <taxon>Eukaryota</taxon>
        <taxon>Viridiplantae</taxon>
        <taxon>Streptophyta</taxon>
        <taxon>Embryophyta</taxon>
        <taxon>Tracheophyta</taxon>
        <taxon>Spermatophyta</taxon>
        <taxon>Magnoliopsida</taxon>
        <taxon>Liliopsida</taxon>
        <taxon>Poales</taxon>
        <taxon>Poaceae</taxon>
        <taxon>PACMAD clade</taxon>
        <taxon>Panicoideae</taxon>
        <taxon>Panicodae</taxon>
        <taxon>Paniceae</taxon>
        <taxon>Panicinae</taxon>
        <taxon>Panicum</taxon>
        <taxon>Panicum sect. Panicum</taxon>
    </lineage>
</organism>
<reference evidence="3" key="1">
    <citation type="journal article" date="2019" name="Nat. Commun.">
        <title>The genome of broomcorn millet.</title>
        <authorList>
            <person name="Zou C."/>
            <person name="Miki D."/>
            <person name="Li D."/>
            <person name="Tang Q."/>
            <person name="Xiao L."/>
            <person name="Rajput S."/>
            <person name="Deng P."/>
            <person name="Jia W."/>
            <person name="Huang R."/>
            <person name="Zhang M."/>
            <person name="Sun Y."/>
            <person name="Hu J."/>
            <person name="Fu X."/>
            <person name="Schnable P.S."/>
            <person name="Li F."/>
            <person name="Zhang H."/>
            <person name="Feng B."/>
            <person name="Zhu X."/>
            <person name="Liu R."/>
            <person name="Schnable J.C."/>
            <person name="Zhu J.-K."/>
            <person name="Zhang H."/>
        </authorList>
    </citation>
    <scope>NUCLEOTIDE SEQUENCE [LARGE SCALE GENOMIC DNA]</scope>
</reference>
<evidence type="ECO:0000256" key="1">
    <source>
        <dbReference type="SAM" id="Phobius"/>
    </source>
</evidence>
<evidence type="ECO:0000313" key="3">
    <source>
        <dbReference type="Proteomes" id="UP000275267"/>
    </source>
</evidence>
<sequence length="145" mass="16130">MRGNGRGGLVGVMVILSFVLFGRFVLLTEGYRQLLQTNGTGRSYYSTNLTNANSNATVANVVPLEGRKIILKFCTRYFVCDHGNSCYCCQGQEDCYETWDECKDNCPACSPTCPLQSSPRTTVKDQAIDATSYVKSSRLLLREEE</sequence>
<keyword evidence="1" id="KW-0812">Transmembrane</keyword>
<proteinExistence type="predicted"/>
<dbReference type="AlphaFoldDB" id="A0A3L6SNB7"/>
<dbReference type="Proteomes" id="UP000275267">
    <property type="component" value="Unassembled WGS sequence"/>
</dbReference>
<dbReference type="EMBL" id="PQIB02000004">
    <property type="protein sequence ID" value="RLN23023.1"/>
    <property type="molecule type" value="Genomic_DNA"/>
</dbReference>
<feature type="transmembrane region" description="Helical" evidence="1">
    <location>
        <begin position="6"/>
        <end position="26"/>
    </location>
</feature>
<keyword evidence="1" id="KW-1133">Transmembrane helix</keyword>
<accession>A0A3L6SNB7</accession>
<evidence type="ECO:0000313" key="2">
    <source>
        <dbReference type="EMBL" id="RLN23023.1"/>
    </source>
</evidence>
<keyword evidence="3" id="KW-1185">Reference proteome</keyword>
<name>A0A3L6SNB7_PANMI</name>